<evidence type="ECO:0000259" key="1">
    <source>
        <dbReference type="PROSITE" id="PS50206"/>
    </source>
</evidence>
<keyword evidence="3" id="KW-1185">Reference proteome</keyword>
<dbReference type="InterPro" id="IPR036873">
    <property type="entry name" value="Rhodanese-like_dom_sf"/>
</dbReference>
<dbReference type="PANTHER" id="PTHR44086:SF10">
    <property type="entry name" value="THIOSULFATE SULFURTRANSFERASE_RHODANESE-LIKE DOMAIN-CONTAINING PROTEIN 3"/>
    <property type="match status" value="1"/>
</dbReference>
<organism evidence="2 3">
    <name type="scientific">Dokdonia ponticola</name>
    <dbReference type="NCBI Taxonomy" id="2041041"/>
    <lineage>
        <taxon>Bacteria</taxon>
        <taxon>Pseudomonadati</taxon>
        <taxon>Bacteroidota</taxon>
        <taxon>Flavobacteriia</taxon>
        <taxon>Flavobacteriales</taxon>
        <taxon>Flavobacteriaceae</taxon>
        <taxon>Dokdonia</taxon>
    </lineage>
</organism>
<dbReference type="InterPro" id="IPR001763">
    <property type="entry name" value="Rhodanese-like_dom"/>
</dbReference>
<evidence type="ECO:0000313" key="2">
    <source>
        <dbReference type="EMBL" id="MFC4634762.1"/>
    </source>
</evidence>
<sequence length="161" mass="18579">MKILGIIFFFIISPMLGQESIDLALEKYNRESVPYISVEELHKNKEKYLILDTRKKEEYNVSHIPNAVWSGELLEESAFAKAYPDKSQPIVVYCSIGVRSEKFGESLQNAGYKNVYNLYGSIFSWKDRGYTISNKKENPTDSIHVYSKAWSKYVKTGIKVF</sequence>
<feature type="domain" description="Rhodanese" evidence="1">
    <location>
        <begin position="44"/>
        <end position="134"/>
    </location>
</feature>
<name>A0ABV9HX40_9FLAO</name>
<proteinExistence type="predicted"/>
<dbReference type="SMART" id="SM00450">
    <property type="entry name" value="RHOD"/>
    <property type="match status" value="1"/>
</dbReference>
<gene>
    <name evidence="2" type="ORF">ACFO3O_12640</name>
</gene>
<dbReference type="Gene3D" id="3.40.250.10">
    <property type="entry name" value="Rhodanese-like domain"/>
    <property type="match status" value="1"/>
</dbReference>
<dbReference type="PROSITE" id="PS50206">
    <property type="entry name" value="RHODANESE_3"/>
    <property type="match status" value="1"/>
</dbReference>
<accession>A0ABV9HX40</accession>
<dbReference type="RefSeq" id="WP_379979334.1">
    <property type="nucleotide sequence ID" value="NZ_JBHSFV010000007.1"/>
</dbReference>
<dbReference type="EMBL" id="JBHSFV010000007">
    <property type="protein sequence ID" value="MFC4634762.1"/>
    <property type="molecule type" value="Genomic_DNA"/>
</dbReference>
<dbReference type="SUPFAM" id="SSF52821">
    <property type="entry name" value="Rhodanese/Cell cycle control phosphatase"/>
    <property type="match status" value="1"/>
</dbReference>
<comment type="caution">
    <text evidence="2">The sequence shown here is derived from an EMBL/GenBank/DDBJ whole genome shotgun (WGS) entry which is preliminary data.</text>
</comment>
<dbReference type="Pfam" id="PF00581">
    <property type="entry name" value="Rhodanese"/>
    <property type="match status" value="1"/>
</dbReference>
<evidence type="ECO:0000313" key="3">
    <source>
        <dbReference type="Proteomes" id="UP001596043"/>
    </source>
</evidence>
<dbReference type="CDD" id="cd00158">
    <property type="entry name" value="RHOD"/>
    <property type="match status" value="1"/>
</dbReference>
<dbReference type="PANTHER" id="PTHR44086">
    <property type="entry name" value="THIOSULFATE SULFURTRANSFERASE RDL2, MITOCHONDRIAL-RELATED"/>
    <property type="match status" value="1"/>
</dbReference>
<reference evidence="3" key="1">
    <citation type="journal article" date="2019" name="Int. J. Syst. Evol. Microbiol.">
        <title>The Global Catalogue of Microorganisms (GCM) 10K type strain sequencing project: providing services to taxonomists for standard genome sequencing and annotation.</title>
        <authorList>
            <consortium name="The Broad Institute Genomics Platform"/>
            <consortium name="The Broad Institute Genome Sequencing Center for Infectious Disease"/>
            <person name="Wu L."/>
            <person name="Ma J."/>
        </authorList>
    </citation>
    <scope>NUCLEOTIDE SEQUENCE [LARGE SCALE GENOMIC DNA]</scope>
    <source>
        <strain evidence="3">YJ-61-S</strain>
    </source>
</reference>
<protein>
    <submittedName>
        <fullName evidence="2">Rhodanese-like domain-containing protein</fullName>
    </submittedName>
</protein>
<dbReference type="NCBIfam" id="NF045521">
    <property type="entry name" value="rhoda_near_glyco"/>
    <property type="match status" value="1"/>
</dbReference>
<dbReference type="Proteomes" id="UP001596043">
    <property type="component" value="Unassembled WGS sequence"/>
</dbReference>